<evidence type="ECO:0000256" key="5">
    <source>
        <dbReference type="ARBA" id="ARBA00022801"/>
    </source>
</evidence>
<comment type="similarity">
    <text evidence="1 15">Belongs to the helicase family. RecG subfamily.</text>
</comment>
<dbReference type="InterPro" id="IPR012340">
    <property type="entry name" value="NA-bd_OB-fold"/>
</dbReference>
<dbReference type="AlphaFoldDB" id="A0A6N2RGU1"/>
<evidence type="ECO:0000259" key="17">
    <source>
        <dbReference type="PROSITE" id="PS51194"/>
    </source>
</evidence>
<organism evidence="18">
    <name type="scientific">uncultured Anaerotruncus sp</name>
    <dbReference type="NCBI Taxonomy" id="905011"/>
    <lineage>
        <taxon>Bacteria</taxon>
        <taxon>Bacillati</taxon>
        <taxon>Bacillota</taxon>
        <taxon>Clostridia</taxon>
        <taxon>Eubacteriales</taxon>
        <taxon>Oscillospiraceae</taxon>
        <taxon>Anaerotruncus</taxon>
        <taxon>environmental samples</taxon>
    </lineage>
</organism>
<dbReference type="SMART" id="SM00487">
    <property type="entry name" value="DEXDc"/>
    <property type="match status" value="1"/>
</dbReference>
<dbReference type="SUPFAM" id="SSF50249">
    <property type="entry name" value="Nucleic acid-binding proteins"/>
    <property type="match status" value="1"/>
</dbReference>
<dbReference type="Pfam" id="PF17191">
    <property type="entry name" value="RecG_wedge"/>
    <property type="match status" value="1"/>
</dbReference>
<dbReference type="PANTHER" id="PTHR47964:SF1">
    <property type="entry name" value="ATP-DEPENDENT DNA HELICASE HOMOLOG RECG, CHLOROPLASTIC"/>
    <property type="match status" value="1"/>
</dbReference>
<comment type="catalytic activity">
    <reaction evidence="12 15">
        <text>Couples ATP hydrolysis with the unwinding of duplex DNA by translocating in the 3'-5' direction.</text>
        <dbReference type="EC" id="5.6.2.4"/>
    </reaction>
</comment>
<keyword evidence="6 15" id="KW-0347">Helicase</keyword>
<keyword evidence="7 15" id="KW-0067">ATP-binding</keyword>
<sequence length="681" mass="74890">MALTPDTSVQYLKGVGERRAALYQKLNIRTVEDLLYHFPRSYLDLTTPYPIDQAPLNQAAAVRGMVVKKSREQHIRKGLSVFKVLISDDTGLMNLTFFNAKFTVEALQLEEEYLFYGKVGGNFLKKEMSAPMVIRLEEGGRLIPVYPLTAGLSSRMIGANVAQALAQLGEHFPDPIPGEIRRRHGLSAIGYAMENIHRPPDPFCAEVAKRRLIFEELFFLSLALGSSREDKIRYAVPKMKPISLEPFYESLPFTPTEAQKRAIGDAIQDMCSGTPMNRLVQGDVGSGKTLVGAAAAYFAVLNGGQAAMMAPTEILAEQHFRTLNAILSPLGLNIQLLTGSMTAKAKRLVKAGLQDGSIHLCVGTHALLSDGVEFCNLALVITDEQHRFGVAQRIALSEKGQHAHTLVMSATPIPRTLALMIYGDLDLSVIDQLPAGRKPIKTYKIDSEKRQRAFGFIRSHLDQGYQAYIVCPLIETGEVDLGLKPAAEYAKELADGPFSGYRVGLLHGKMKAADKEKTMRAFQSGEIQLLVSTTVVEVGVDVPNAVIMMIENAERFGLSQLHQLRGRVGRGPVQSHCILLSDAKNPDTIERLRVLCSTGDGFRIAEEDLRLRGPGDFFGYRQHGLPELKIADMASDLALLKAAQEEAKAILATDPKLDQPQHQAMKERVTRILLSAGERPN</sequence>
<dbReference type="SUPFAM" id="SSF52540">
    <property type="entry name" value="P-loop containing nucleoside triphosphate hydrolases"/>
    <property type="match status" value="2"/>
</dbReference>
<reference evidence="18" key="1">
    <citation type="submission" date="2019-11" db="EMBL/GenBank/DDBJ databases">
        <authorList>
            <person name="Feng L."/>
        </authorList>
    </citation>
    <scope>NUCLEOTIDE SEQUENCE</scope>
    <source>
        <strain evidence="18">AundefinedLFYP135</strain>
    </source>
</reference>
<gene>
    <name evidence="18" type="primary">recG</name>
    <name evidence="18" type="ORF">AULFYP135_00378</name>
</gene>
<dbReference type="GO" id="GO:0006281">
    <property type="term" value="P:DNA repair"/>
    <property type="evidence" value="ECO:0007669"/>
    <property type="project" value="UniProtKB-UniRule"/>
</dbReference>
<keyword evidence="4 15" id="KW-0227">DNA damage</keyword>
<dbReference type="GO" id="GO:0016787">
    <property type="term" value="F:hydrolase activity"/>
    <property type="evidence" value="ECO:0007669"/>
    <property type="project" value="UniProtKB-KW"/>
</dbReference>
<evidence type="ECO:0000313" key="18">
    <source>
        <dbReference type="EMBL" id="VYS79025.1"/>
    </source>
</evidence>
<dbReference type="EC" id="5.6.2.4" evidence="13 15"/>
<comment type="function">
    <text evidence="15">Plays a critical role in recombination and DNA repair. Helps process Holliday junction intermediates to mature products by catalyzing branch migration. Has replication fork regression activity, unwinds stalled or blocked replication forks to make a HJ that can be resolved. Has a DNA unwinding activity characteristic of a DNA helicase with 3'-5' polarity.</text>
</comment>
<comment type="catalytic activity">
    <reaction evidence="14 15">
        <text>ATP + H2O = ADP + phosphate + H(+)</text>
        <dbReference type="Rhea" id="RHEA:13065"/>
        <dbReference type="ChEBI" id="CHEBI:15377"/>
        <dbReference type="ChEBI" id="CHEBI:15378"/>
        <dbReference type="ChEBI" id="CHEBI:30616"/>
        <dbReference type="ChEBI" id="CHEBI:43474"/>
        <dbReference type="ChEBI" id="CHEBI:456216"/>
        <dbReference type="EC" id="5.6.2.4"/>
    </reaction>
</comment>
<evidence type="ECO:0000256" key="3">
    <source>
        <dbReference type="ARBA" id="ARBA00022741"/>
    </source>
</evidence>
<dbReference type="NCBIfam" id="TIGR00643">
    <property type="entry name" value="recG"/>
    <property type="match status" value="1"/>
</dbReference>
<feature type="domain" description="Helicase ATP-binding" evidence="16">
    <location>
        <begin position="269"/>
        <end position="430"/>
    </location>
</feature>
<dbReference type="Gene3D" id="2.40.50.140">
    <property type="entry name" value="Nucleic acid-binding proteins"/>
    <property type="match status" value="1"/>
</dbReference>
<dbReference type="Pfam" id="PF00271">
    <property type="entry name" value="Helicase_C"/>
    <property type="match status" value="1"/>
</dbReference>
<keyword evidence="11" id="KW-0413">Isomerase</keyword>
<dbReference type="EMBL" id="CACRSL010000003">
    <property type="protein sequence ID" value="VYS79025.1"/>
    <property type="molecule type" value="Genomic_DNA"/>
</dbReference>
<accession>A0A6N2RGU1</accession>
<dbReference type="InterPro" id="IPR027417">
    <property type="entry name" value="P-loop_NTPase"/>
</dbReference>
<evidence type="ECO:0000256" key="10">
    <source>
        <dbReference type="ARBA" id="ARBA00023204"/>
    </source>
</evidence>
<protein>
    <recommendedName>
        <fullName evidence="2 15">ATP-dependent DNA helicase RecG</fullName>
        <ecNumber evidence="13 15">5.6.2.4</ecNumber>
    </recommendedName>
</protein>
<evidence type="ECO:0000256" key="7">
    <source>
        <dbReference type="ARBA" id="ARBA00022840"/>
    </source>
</evidence>
<dbReference type="NCBIfam" id="NF008168">
    <property type="entry name" value="PRK10917.2-2"/>
    <property type="match status" value="1"/>
</dbReference>
<evidence type="ECO:0000256" key="9">
    <source>
        <dbReference type="ARBA" id="ARBA00023172"/>
    </source>
</evidence>
<evidence type="ECO:0000256" key="11">
    <source>
        <dbReference type="ARBA" id="ARBA00023235"/>
    </source>
</evidence>
<dbReference type="InterPro" id="IPR004609">
    <property type="entry name" value="ATP-dep_DNA_helicase_RecG"/>
</dbReference>
<dbReference type="InterPro" id="IPR033454">
    <property type="entry name" value="RecG_wedge"/>
</dbReference>
<evidence type="ECO:0000256" key="6">
    <source>
        <dbReference type="ARBA" id="ARBA00022806"/>
    </source>
</evidence>
<evidence type="ECO:0000256" key="4">
    <source>
        <dbReference type="ARBA" id="ARBA00022763"/>
    </source>
</evidence>
<keyword evidence="5 15" id="KW-0378">Hydrolase</keyword>
<evidence type="ECO:0000256" key="14">
    <source>
        <dbReference type="ARBA" id="ARBA00048988"/>
    </source>
</evidence>
<dbReference type="PANTHER" id="PTHR47964">
    <property type="entry name" value="ATP-DEPENDENT DNA HELICASE HOMOLOG RECG, CHLOROPLASTIC"/>
    <property type="match status" value="1"/>
</dbReference>
<evidence type="ECO:0000256" key="13">
    <source>
        <dbReference type="ARBA" id="ARBA00034808"/>
    </source>
</evidence>
<evidence type="ECO:0000256" key="1">
    <source>
        <dbReference type="ARBA" id="ARBA00007504"/>
    </source>
</evidence>
<dbReference type="InterPro" id="IPR047112">
    <property type="entry name" value="RecG/Mfd"/>
</dbReference>
<feature type="domain" description="Helicase C-terminal" evidence="17">
    <location>
        <begin position="439"/>
        <end position="610"/>
    </location>
</feature>
<dbReference type="InterPro" id="IPR001650">
    <property type="entry name" value="Helicase_C-like"/>
</dbReference>
<dbReference type="GO" id="GO:0005524">
    <property type="term" value="F:ATP binding"/>
    <property type="evidence" value="ECO:0007669"/>
    <property type="project" value="UniProtKB-KW"/>
</dbReference>
<evidence type="ECO:0000256" key="12">
    <source>
        <dbReference type="ARBA" id="ARBA00034617"/>
    </source>
</evidence>
<dbReference type="CDD" id="cd17992">
    <property type="entry name" value="DEXHc_RecG"/>
    <property type="match status" value="1"/>
</dbReference>
<keyword evidence="8" id="KW-0238">DNA-binding</keyword>
<keyword evidence="3 15" id="KW-0547">Nucleotide-binding</keyword>
<evidence type="ECO:0000256" key="8">
    <source>
        <dbReference type="ARBA" id="ARBA00023125"/>
    </source>
</evidence>
<dbReference type="InterPro" id="IPR011545">
    <property type="entry name" value="DEAD/DEAH_box_helicase_dom"/>
</dbReference>
<keyword evidence="9 15" id="KW-0233">DNA recombination</keyword>
<dbReference type="GO" id="GO:0006310">
    <property type="term" value="P:DNA recombination"/>
    <property type="evidence" value="ECO:0007669"/>
    <property type="project" value="UniProtKB-UniRule"/>
</dbReference>
<evidence type="ECO:0000256" key="15">
    <source>
        <dbReference type="RuleBase" id="RU363016"/>
    </source>
</evidence>
<dbReference type="Gene3D" id="3.40.50.300">
    <property type="entry name" value="P-loop containing nucleotide triphosphate hydrolases"/>
    <property type="match status" value="2"/>
</dbReference>
<dbReference type="CDD" id="cd04488">
    <property type="entry name" value="RecG_wedge_OBF"/>
    <property type="match status" value="1"/>
</dbReference>
<dbReference type="InterPro" id="IPR014001">
    <property type="entry name" value="Helicase_ATP-bd"/>
</dbReference>
<dbReference type="GO" id="GO:0003677">
    <property type="term" value="F:DNA binding"/>
    <property type="evidence" value="ECO:0007669"/>
    <property type="project" value="UniProtKB-KW"/>
</dbReference>
<evidence type="ECO:0000259" key="16">
    <source>
        <dbReference type="PROSITE" id="PS51192"/>
    </source>
</evidence>
<name>A0A6N2RGU1_9FIRM</name>
<keyword evidence="10 15" id="KW-0234">DNA repair</keyword>
<proteinExistence type="inferred from homology"/>
<dbReference type="PROSITE" id="PS51192">
    <property type="entry name" value="HELICASE_ATP_BIND_1"/>
    <property type="match status" value="1"/>
</dbReference>
<dbReference type="PROSITE" id="PS51194">
    <property type="entry name" value="HELICASE_CTER"/>
    <property type="match status" value="1"/>
</dbReference>
<dbReference type="SMART" id="SM00490">
    <property type="entry name" value="HELICc"/>
    <property type="match status" value="1"/>
</dbReference>
<dbReference type="Pfam" id="PF00270">
    <property type="entry name" value="DEAD"/>
    <property type="match status" value="1"/>
</dbReference>
<dbReference type="GO" id="GO:0043138">
    <property type="term" value="F:3'-5' DNA helicase activity"/>
    <property type="evidence" value="ECO:0007669"/>
    <property type="project" value="UniProtKB-EC"/>
</dbReference>
<dbReference type="Pfam" id="PF19833">
    <property type="entry name" value="RecG_dom3_C"/>
    <property type="match status" value="1"/>
</dbReference>
<evidence type="ECO:0000256" key="2">
    <source>
        <dbReference type="ARBA" id="ARBA00017846"/>
    </source>
</evidence>
<dbReference type="InterPro" id="IPR045562">
    <property type="entry name" value="RecG_dom3_C"/>
</dbReference>
<dbReference type="NCBIfam" id="NF008165">
    <property type="entry name" value="PRK10917.1-3"/>
    <property type="match status" value="1"/>
</dbReference>